<evidence type="ECO:0008006" key="3">
    <source>
        <dbReference type="Google" id="ProtNLM"/>
    </source>
</evidence>
<dbReference type="PROSITE" id="PS51257">
    <property type="entry name" value="PROKAR_LIPOPROTEIN"/>
    <property type="match status" value="1"/>
</dbReference>
<accession>A0ABW3HZ48</accession>
<gene>
    <name evidence="1" type="ORF">ACFQ1O_00740</name>
</gene>
<proteinExistence type="predicted"/>
<reference evidence="2" key="1">
    <citation type="journal article" date="2019" name="Int. J. Syst. Evol. Microbiol.">
        <title>The Global Catalogue of Microorganisms (GCM) 10K type strain sequencing project: providing services to taxonomists for standard genome sequencing and annotation.</title>
        <authorList>
            <consortium name="The Broad Institute Genomics Platform"/>
            <consortium name="The Broad Institute Genome Sequencing Center for Infectious Disease"/>
            <person name="Wu L."/>
            <person name="Ma J."/>
        </authorList>
    </citation>
    <scope>NUCLEOTIDE SEQUENCE [LARGE SCALE GENOMIC DNA]</scope>
    <source>
        <strain evidence="2">CCUG 62114</strain>
    </source>
</reference>
<organism evidence="1 2">
    <name type="scientific">Pseudofulvibacter geojedonensis</name>
    <dbReference type="NCBI Taxonomy" id="1123758"/>
    <lineage>
        <taxon>Bacteria</taxon>
        <taxon>Pseudomonadati</taxon>
        <taxon>Bacteroidota</taxon>
        <taxon>Flavobacteriia</taxon>
        <taxon>Flavobacteriales</taxon>
        <taxon>Flavobacteriaceae</taxon>
        <taxon>Pseudofulvibacter</taxon>
    </lineage>
</organism>
<evidence type="ECO:0000313" key="1">
    <source>
        <dbReference type="EMBL" id="MFD0962525.1"/>
    </source>
</evidence>
<dbReference type="Proteomes" id="UP001596997">
    <property type="component" value="Unassembled WGS sequence"/>
</dbReference>
<protein>
    <recommendedName>
        <fullName evidence="3">Lipoprotein</fullName>
    </recommendedName>
</protein>
<name>A0ABW3HZ48_9FLAO</name>
<keyword evidence="2" id="KW-1185">Reference proteome</keyword>
<dbReference type="RefSeq" id="WP_377712271.1">
    <property type="nucleotide sequence ID" value="NZ_JBHTJM010000001.1"/>
</dbReference>
<sequence length="235" mass="27382">MKKTLLLLTVVCLLFSCKKEQSTELNATELKVEDKVTIRKDFKIKSVTRKDFLADYKYGKYIQGEQINFTKESFNEESLPFEVEIEIMDPSLAKVAGDSTSKKDGNDNVFKYIPKKNGDKIELYGVDGNLAEIYIKNNNTLFGYTVENDEEPFVIRQFDDIGNYIYQVINTGDEYLYVTKHNIVEKDANGFATKSNALWLQYEKRDDIDYNNLDFSQLKVVDKNYQVVEFKYELY</sequence>
<evidence type="ECO:0000313" key="2">
    <source>
        <dbReference type="Proteomes" id="UP001596997"/>
    </source>
</evidence>
<dbReference type="EMBL" id="JBHTJM010000001">
    <property type="protein sequence ID" value="MFD0962525.1"/>
    <property type="molecule type" value="Genomic_DNA"/>
</dbReference>
<comment type="caution">
    <text evidence="1">The sequence shown here is derived from an EMBL/GenBank/DDBJ whole genome shotgun (WGS) entry which is preliminary data.</text>
</comment>